<sequence length="344" mass="36316">MRDVAALAGVSAQTVSRVINGHPYVADGTRQRVLAAMRELDYQRNPAARALVTRRSGTLGIIGYESPLYGPTSMLYAIEGAARSAGYFVSVASVRHLDRRSVLDAADWLRRQSVEGLIAIAPKPAMAGALAEAAGGLAAVTVGGGCSDEIASAQIDNVAGARLATRHLLDLGHTTVHHVSGPQDWPEADERIRGWREALRAAGAPVPAVVPGDWSASTGYQQGERLAADLDVTAVFCASDQLALGVLRALHEAGRRVPEDVSVVGFDGTPDGAHFLPPLTSVRQDFAELGRRSLGLLLAQLDPAGQPPVRRRDLLVPELITRRSSVAPRAGRPLNALRPASLIA</sequence>
<evidence type="ECO:0000259" key="4">
    <source>
        <dbReference type="PROSITE" id="PS50932"/>
    </source>
</evidence>
<dbReference type="Proteomes" id="UP000262621">
    <property type="component" value="Unassembled WGS sequence"/>
</dbReference>
<proteinExistence type="predicted"/>
<dbReference type="InterPro" id="IPR046335">
    <property type="entry name" value="LacI/GalR-like_sensor"/>
</dbReference>
<dbReference type="SUPFAM" id="SSF47413">
    <property type="entry name" value="lambda repressor-like DNA-binding domains"/>
    <property type="match status" value="1"/>
</dbReference>
<gene>
    <name evidence="5" type="ORF">D0Q02_03245</name>
</gene>
<dbReference type="SUPFAM" id="SSF53822">
    <property type="entry name" value="Periplasmic binding protein-like I"/>
    <property type="match status" value="1"/>
</dbReference>
<reference evidence="5 6" key="1">
    <citation type="submission" date="2018-08" db="EMBL/GenBank/DDBJ databases">
        <title>Verrucosispora craniellae sp. nov., isolated from a marine sponge in the South China Sea.</title>
        <authorList>
            <person name="Li L."/>
            <person name="Lin H.W."/>
        </authorList>
    </citation>
    <scope>NUCLEOTIDE SEQUENCE [LARGE SCALE GENOMIC DNA]</scope>
    <source>
        <strain evidence="5 6">LHW63014</strain>
    </source>
</reference>
<dbReference type="PANTHER" id="PTHR30146:SF109">
    <property type="entry name" value="HTH-TYPE TRANSCRIPTIONAL REGULATOR GALS"/>
    <property type="match status" value="1"/>
</dbReference>
<feature type="domain" description="HTH lacI-type" evidence="4">
    <location>
        <begin position="1"/>
        <end position="53"/>
    </location>
</feature>
<dbReference type="CDD" id="cd01392">
    <property type="entry name" value="HTH_LacI"/>
    <property type="match status" value="1"/>
</dbReference>
<dbReference type="Gene3D" id="1.10.260.40">
    <property type="entry name" value="lambda repressor-like DNA-binding domains"/>
    <property type="match status" value="1"/>
</dbReference>
<evidence type="ECO:0000256" key="2">
    <source>
        <dbReference type="ARBA" id="ARBA00023125"/>
    </source>
</evidence>
<organism evidence="5 6">
    <name type="scientific">Micromonospora craniellae</name>
    <dbReference type="NCBI Taxonomy" id="2294034"/>
    <lineage>
        <taxon>Bacteria</taxon>
        <taxon>Bacillati</taxon>
        <taxon>Actinomycetota</taxon>
        <taxon>Actinomycetes</taxon>
        <taxon>Micromonosporales</taxon>
        <taxon>Micromonosporaceae</taxon>
        <taxon>Micromonospora</taxon>
    </lineage>
</organism>
<dbReference type="SMART" id="SM00354">
    <property type="entry name" value="HTH_LACI"/>
    <property type="match status" value="1"/>
</dbReference>
<evidence type="ECO:0000256" key="1">
    <source>
        <dbReference type="ARBA" id="ARBA00023015"/>
    </source>
</evidence>
<keyword evidence="3" id="KW-0804">Transcription</keyword>
<keyword evidence="2 5" id="KW-0238">DNA-binding</keyword>
<name>A0A372G4G7_9ACTN</name>
<dbReference type="InterPro" id="IPR000843">
    <property type="entry name" value="HTH_LacI"/>
</dbReference>
<dbReference type="CDD" id="cd01574">
    <property type="entry name" value="PBP1_LacI"/>
    <property type="match status" value="1"/>
</dbReference>
<keyword evidence="6" id="KW-1185">Reference proteome</keyword>
<dbReference type="GO" id="GO:0003700">
    <property type="term" value="F:DNA-binding transcription factor activity"/>
    <property type="evidence" value="ECO:0007669"/>
    <property type="project" value="TreeGrafter"/>
</dbReference>
<protein>
    <submittedName>
        <fullName evidence="5">LacI family DNA-binding transcriptional regulator</fullName>
    </submittedName>
</protein>
<dbReference type="InterPro" id="IPR028082">
    <property type="entry name" value="Peripla_BP_I"/>
</dbReference>
<dbReference type="RefSeq" id="WP_117226774.1">
    <property type="nucleotide sequence ID" value="NZ_CP061725.1"/>
</dbReference>
<dbReference type="Pfam" id="PF00356">
    <property type="entry name" value="LacI"/>
    <property type="match status" value="1"/>
</dbReference>
<dbReference type="Pfam" id="PF13377">
    <property type="entry name" value="Peripla_BP_3"/>
    <property type="match status" value="1"/>
</dbReference>
<dbReference type="GO" id="GO:0000976">
    <property type="term" value="F:transcription cis-regulatory region binding"/>
    <property type="evidence" value="ECO:0007669"/>
    <property type="project" value="TreeGrafter"/>
</dbReference>
<evidence type="ECO:0000313" key="6">
    <source>
        <dbReference type="Proteomes" id="UP000262621"/>
    </source>
</evidence>
<dbReference type="EMBL" id="QVFU01000002">
    <property type="protein sequence ID" value="RFS47905.1"/>
    <property type="molecule type" value="Genomic_DNA"/>
</dbReference>
<dbReference type="PANTHER" id="PTHR30146">
    <property type="entry name" value="LACI-RELATED TRANSCRIPTIONAL REPRESSOR"/>
    <property type="match status" value="1"/>
</dbReference>
<dbReference type="OrthoDB" id="9785139at2"/>
<evidence type="ECO:0000313" key="5">
    <source>
        <dbReference type="EMBL" id="RFS47905.1"/>
    </source>
</evidence>
<dbReference type="AlphaFoldDB" id="A0A372G4G7"/>
<dbReference type="PROSITE" id="PS00356">
    <property type="entry name" value="HTH_LACI_1"/>
    <property type="match status" value="1"/>
</dbReference>
<dbReference type="InterPro" id="IPR010982">
    <property type="entry name" value="Lambda_DNA-bd_dom_sf"/>
</dbReference>
<accession>A0A372G4G7</accession>
<comment type="caution">
    <text evidence="5">The sequence shown here is derived from an EMBL/GenBank/DDBJ whole genome shotgun (WGS) entry which is preliminary data.</text>
</comment>
<keyword evidence="1" id="KW-0805">Transcription regulation</keyword>
<dbReference type="Gene3D" id="3.40.50.2300">
    <property type="match status" value="2"/>
</dbReference>
<evidence type="ECO:0000256" key="3">
    <source>
        <dbReference type="ARBA" id="ARBA00023163"/>
    </source>
</evidence>
<dbReference type="PROSITE" id="PS50932">
    <property type="entry name" value="HTH_LACI_2"/>
    <property type="match status" value="1"/>
</dbReference>